<dbReference type="InterPro" id="IPR011990">
    <property type="entry name" value="TPR-like_helical_dom_sf"/>
</dbReference>
<keyword evidence="1" id="KW-1185">Reference proteome</keyword>
<gene>
    <name evidence="2" type="primary">LOC104603784</name>
</gene>
<dbReference type="Pfam" id="PF12854">
    <property type="entry name" value="PPR_1"/>
    <property type="match status" value="3"/>
</dbReference>
<dbReference type="GeneID" id="104603784"/>
<protein>
    <submittedName>
        <fullName evidence="2">Pentatricopeptide repeat-containing protein At2g17525, mitochondrial</fullName>
    </submittedName>
</protein>
<reference evidence="2" key="1">
    <citation type="submission" date="2025-08" db="UniProtKB">
        <authorList>
            <consortium name="RefSeq"/>
        </authorList>
    </citation>
    <scope>IDENTIFICATION</scope>
</reference>
<dbReference type="PANTHER" id="PTHR47934:SF6">
    <property type="entry name" value="MITOCHONDRIAL GROUP I INTRON SPLICING FACTOR CCM1-RELATED"/>
    <property type="match status" value="1"/>
</dbReference>
<dbReference type="FunCoup" id="A0A1U8AGI4">
    <property type="interactions" value="356"/>
</dbReference>
<dbReference type="Pfam" id="PF01535">
    <property type="entry name" value="PPR"/>
    <property type="match status" value="5"/>
</dbReference>
<name>A0A1U8AGI4_NELNU</name>
<dbReference type="RefSeq" id="XP_010266220.1">
    <property type="nucleotide sequence ID" value="XM_010267918.2"/>
</dbReference>
<dbReference type="STRING" id="4432.A0A1U8AGI4"/>
<dbReference type="OMA" id="HKLCVFR"/>
<dbReference type="InterPro" id="IPR051114">
    <property type="entry name" value="Mito_RNA_Proc_CCM1"/>
</dbReference>
<evidence type="ECO:0000313" key="1">
    <source>
        <dbReference type="Proteomes" id="UP000189703"/>
    </source>
</evidence>
<proteinExistence type="predicted"/>
<dbReference type="PROSITE" id="PS51375">
    <property type="entry name" value="PPR"/>
    <property type="match status" value="10"/>
</dbReference>
<dbReference type="Proteomes" id="UP000189703">
    <property type="component" value="Unplaced"/>
</dbReference>
<dbReference type="Gene3D" id="1.25.40.10">
    <property type="entry name" value="Tetratricopeptide repeat domain"/>
    <property type="match status" value="5"/>
</dbReference>
<dbReference type="PANTHER" id="PTHR47934">
    <property type="entry name" value="PENTATRICOPEPTIDE REPEAT-CONTAINING PROTEIN PET309, MITOCHONDRIAL"/>
    <property type="match status" value="1"/>
</dbReference>
<evidence type="ECO:0000313" key="2">
    <source>
        <dbReference type="RefSeq" id="XP_010266220.1"/>
    </source>
</evidence>
<dbReference type="NCBIfam" id="TIGR00756">
    <property type="entry name" value="PPR"/>
    <property type="match status" value="10"/>
</dbReference>
<dbReference type="eggNOG" id="KOG4197">
    <property type="taxonomic scope" value="Eukaryota"/>
</dbReference>
<dbReference type="InterPro" id="IPR002885">
    <property type="entry name" value="PPR_rpt"/>
</dbReference>
<dbReference type="Pfam" id="PF13041">
    <property type="entry name" value="PPR_2"/>
    <property type="match status" value="2"/>
</dbReference>
<organism evidence="1 2">
    <name type="scientific">Nelumbo nucifera</name>
    <name type="common">Sacred lotus</name>
    <dbReference type="NCBI Taxonomy" id="4432"/>
    <lineage>
        <taxon>Eukaryota</taxon>
        <taxon>Viridiplantae</taxon>
        <taxon>Streptophyta</taxon>
        <taxon>Embryophyta</taxon>
        <taxon>Tracheophyta</taxon>
        <taxon>Spermatophyta</taxon>
        <taxon>Magnoliopsida</taxon>
        <taxon>Proteales</taxon>
        <taxon>Nelumbonaceae</taxon>
        <taxon>Nelumbo</taxon>
    </lineage>
</organism>
<dbReference type="AlphaFoldDB" id="A0A1U8AGI4"/>
<sequence length="627" mass="70328">MPSVSNTTKLAIFSATHPRILLRFQSRPFSSSSVPSHQHIAHLILDQKSPSQALQTFRWAAKLPNFIHNQSTYRAVIHKLCTFRRFETVKELLDEMPGSIGCPPDEDVFVTIVRGLGRARMTREATKVLDLVARFEKDPSLKIFNSILDVLVKEDIDFARDFYRKKMMGCGIQGDDYTFGILMKGLCLTNRIADGFKLLQLMKSRGITPNTVIYNTLIHALCKNGKTGRGRSLMSEMMEPNEVTVNVLISAYCRDGNLVQALVLLEKSFSLGFVPDVVTITKVVEILCNEGRIREAVEVLERVEEKGGTTDAVAYNTLIRGFCKLGKANVGCRFLKEMESKGCLPNVHTYNALISGFCESGDFDSALDLFREMIIDGINPTFGTYDTLVRGMCSGGRMEDGFKILGLMEESKGGSGGQISPYNGVIYGLYKENRLDEALQFLTRMRGSFPRAVDRSLRILGFCEEGNMEEAKRVYDQMIREGGIPSALVYDRLIGKLCQGGDVRVAFDLINDMIDHGYFPIASTFNELISGFCKQGKVGSASKFMEEMVERRCLTDTGSYSPLIDALCKKGYFEKAVVLLLHMVDRGVTPDYFIWNALLLCLSQETMWLESRNIPRVSNLLNWIHEN</sequence>
<accession>A0A1U8AGI4</accession>
<dbReference type="OrthoDB" id="185373at2759"/>
<dbReference type="KEGG" id="nnu:104603784"/>